<dbReference type="Gene3D" id="1.50.40.10">
    <property type="entry name" value="Mitochondrial carrier domain"/>
    <property type="match status" value="2"/>
</dbReference>
<keyword evidence="7" id="KW-1133">Transmembrane helix</keyword>
<keyword evidence="8" id="KW-0496">Mitochondrion</keyword>
<keyword evidence="9 10" id="KW-0472">Membrane</keyword>
<dbReference type="EMBL" id="JBBPHU010000011">
    <property type="protein sequence ID" value="KAK7512062.1"/>
    <property type="molecule type" value="Genomic_DNA"/>
</dbReference>
<dbReference type="SUPFAM" id="SSF103506">
    <property type="entry name" value="Mitochondrial carrier"/>
    <property type="match status" value="1"/>
</dbReference>
<dbReference type="InterPro" id="IPR023395">
    <property type="entry name" value="MCP_dom_sf"/>
</dbReference>
<keyword evidence="6" id="KW-0999">Mitochondrion inner membrane</keyword>
<dbReference type="PROSITE" id="PS50920">
    <property type="entry name" value="SOLCAR"/>
    <property type="match status" value="2"/>
</dbReference>
<evidence type="ECO:0000256" key="6">
    <source>
        <dbReference type="ARBA" id="ARBA00022792"/>
    </source>
</evidence>
<protein>
    <submittedName>
        <fullName evidence="12">Mitochondrial carrier domain-containing protein</fullName>
    </submittedName>
</protein>
<keyword evidence="13" id="KW-1185">Reference proteome</keyword>
<evidence type="ECO:0000256" key="5">
    <source>
        <dbReference type="ARBA" id="ARBA00022737"/>
    </source>
</evidence>
<feature type="repeat" description="Solcar" evidence="10">
    <location>
        <begin position="34"/>
        <end position="118"/>
    </location>
</feature>
<keyword evidence="3 11" id="KW-0813">Transport</keyword>
<evidence type="ECO:0000256" key="7">
    <source>
        <dbReference type="ARBA" id="ARBA00022989"/>
    </source>
</evidence>
<evidence type="ECO:0000256" key="10">
    <source>
        <dbReference type="PROSITE-ProRule" id="PRU00282"/>
    </source>
</evidence>
<comment type="similarity">
    <text evidence="2 11">Belongs to the mitochondrial carrier (TC 2.A.29) family.</text>
</comment>
<evidence type="ECO:0000256" key="11">
    <source>
        <dbReference type="RuleBase" id="RU000488"/>
    </source>
</evidence>
<dbReference type="PANTHER" id="PTHR45624:SF9">
    <property type="entry name" value="CARRIER PROTEIN, PUTATIVE (AFU_ORTHOLOGUE AFUA_4G06390)-RELATED"/>
    <property type="match status" value="1"/>
</dbReference>
<comment type="caution">
    <text evidence="12">The sequence shown here is derived from an EMBL/GenBank/DDBJ whole genome shotgun (WGS) entry which is preliminary data.</text>
</comment>
<dbReference type="InterPro" id="IPR018108">
    <property type="entry name" value="MCP_transmembrane"/>
</dbReference>
<evidence type="ECO:0000256" key="8">
    <source>
        <dbReference type="ARBA" id="ARBA00023128"/>
    </source>
</evidence>
<dbReference type="Proteomes" id="UP001363622">
    <property type="component" value="Unassembled WGS sequence"/>
</dbReference>
<evidence type="ECO:0000256" key="3">
    <source>
        <dbReference type="ARBA" id="ARBA00022448"/>
    </source>
</evidence>
<evidence type="ECO:0000256" key="4">
    <source>
        <dbReference type="ARBA" id="ARBA00022692"/>
    </source>
</evidence>
<evidence type="ECO:0000256" key="2">
    <source>
        <dbReference type="ARBA" id="ARBA00006375"/>
    </source>
</evidence>
<dbReference type="PANTHER" id="PTHR45624">
    <property type="entry name" value="MITOCHONDRIAL BASIC AMINO ACIDS TRANSPORTER-RELATED"/>
    <property type="match status" value="1"/>
</dbReference>
<keyword evidence="4 10" id="KW-0812">Transmembrane</keyword>
<dbReference type="Pfam" id="PF00153">
    <property type="entry name" value="Mito_carr"/>
    <property type="match status" value="3"/>
</dbReference>
<organism evidence="12 13">
    <name type="scientific">Phyllosticta citriasiana</name>
    <dbReference type="NCBI Taxonomy" id="595635"/>
    <lineage>
        <taxon>Eukaryota</taxon>
        <taxon>Fungi</taxon>
        <taxon>Dikarya</taxon>
        <taxon>Ascomycota</taxon>
        <taxon>Pezizomycotina</taxon>
        <taxon>Dothideomycetes</taxon>
        <taxon>Dothideomycetes incertae sedis</taxon>
        <taxon>Botryosphaeriales</taxon>
        <taxon>Phyllostictaceae</taxon>
        <taxon>Phyllosticta</taxon>
    </lineage>
</organism>
<name>A0ABR1KEQ3_9PEZI</name>
<gene>
    <name evidence="12" type="ORF">IWZ03DRAFT_395994</name>
</gene>
<keyword evidence="5" id="KW-0677">Repeat</keyword>
<feature type="repeat" description="Solcar" evidence="10">
    <location>
        <begin position="145"/>
        <end position="246"/>
    </location>
</feature>
<evidence type="ECO:0000256" key="9">
    <source>
        <dbReference type="ARBA" id="ARBA00023136"/>
    </source>
</evidence>
<reference evidence="12 13" key="1">
    <citation type="submission" date="2024-04" db="EMBL/GenBank/DDBJ databases">
        <title>Phyllosticta paracitricarpa is synonymous to the EU quarantine fungus P. citricarpa based on phylogenomic analyses.</title>
        <authorList>
            <consortium name="Lawrence Berkeley National Laboratory"/>
            <person name="Van Ingen-Buijs V.A."/>
            <person name="Van Westerhoven A.C."/>
            <person name="Haridas S."/>
            <person name="Skiadas P."/>
            <person name="Martin F."/>
            <person name="Groenewald J.Z."/>
            <person name="Crous P.W."/>
            <person name="Seidl M.F."/>
        </authorList>
    </citation>
    <scope>NUCLEOTIDE SEQUENCE [LARGE SCALE GENOMIC DNA]</scope>
    <source>
        <strain evidence="12 13">CBS 123371</strain>
    </source>
</reference>
<evidence type="ECO:0000313" key="12">
    <source>
        <dbReference type="EMBL" id="KAK7512062.1"/>
    </source>
</evidence>
<evidence type="ECO:0000256" key="1">
    <source>
        <dbReference type="ARBA" id="ARBA00004225"/>
    </source>
</evidence>
<accession>A0ABR1KEQ3</accession>
<proteinExistence type="inferred from homology"/>
<sequence>MPSSAREDGAAVAAAPQHPVPDSVVLRHEYTKLCKKYRTEIAASSSSLLSTVTAYPLDSVKTRMQTYSNRFTGVVDCVQHTYRTEGTKGFWRGVFSPLASITLVRTVSFSVYQRAKYTYDEWMKRATGSSPLAIANSTGAMPNIATMSCFGAAGATAGAVITFIACPFELTKMSAQISVLAQSKEGNAKPNPISASYAELGTLRTAQNLVRQRGFGGLYAGVHYHLLRDSIGTGIYFTTYESSKQLLANARGNSPTSPLAVVIAGGLCGLVSWACIYPIDTAKSIYQRNCFTQHKNKTDRPKIQFFNPRMYKGIGVSMSRSCVVNAIFFSAFEYTKKRINRLEYDEELLRTHGRA</sequence>
<evidence type="ECO:0000313" key="13">
    <source>
        <dbReference type="Proteomes" id="UP001363622"/>
    </source>
</evidence>
<dbReference type="InterPro" id="IPR050567">
    <property type="entry name" value="Mitochondrial_Carrier"/>
</dbReference>
<comment type="subcellular location">
    <subcellularLocation>
        <location evidence="1">Mitochondrion membrane</location>
        <topology evidence="1">Multi-pass membrane protein</topology>
    </subcellularLocation>
</comment>